<gene>
    <name evidence="3" type="ORF">KP509_04G089200</name>
</gene>
<accession>A0A8T2UZ30</accession>
<feature type="transmembrane region" description="Helical" evidence="1">
    <location>
        <begin position="57"/>
        <end position="81"/>
    </location>
</feature>
<dbReference type="Proteomes" id="UP000825935">
    <property type="component" value="Chromosome 4"/>
</dbReference>
<evidence type="ECO:0000256" key="1">
    <source>
        <dbReference type="SAM" id="Phobius"/>
    </source>
</evidence>
<name>A0A8T2UZ30_CERRI</name>
<feature type="domain" description="EF-hand" evidence="2">
    <location>
        <begin position="111"/>
        <end position="146"/>
    </location>
</feature>
<keyword evidence="4" id="KW-1185">Reference proteome</keyword>
<organism evidence="3 4">
    <name type="scientific">Ceratopteris richardii</name>
    <name type="common">Triangle waterfern</name>
    <dbReference type="NCBI Taxonomy" id="49495"/>
    <lineage>
        <taxon>Eukaryota</taxon>
        <taxon>Viridiplantae</taxon>
        <taxon>Streptophyta</taxon>
        <taxon>Embryophyta</taxon>
        <taxon>Tracheophyta</taxon>
        <taxon>Polypodiopsida</taxon>
        <taxon>Polypodiidae</taxon>
        <taxon>Polypodiales</taxon>
        <taxon>Pteridineae</taxon>
        <taxon>Pteridaceae</taxon>
        <taxon>Parkerioideae</taxon>
        <taxon>Ceratopteris</taxon>
    </lineage>
</organism>
<evidence type="ECO:0000259" key="2">
    <source>
        <dbReference type="PROSITE" id="PS50222"/>
    </source>
</evidence>
<feature type="transmembrane region" description="Helical" evidence="1">
    <location>
        <begin position="29"/>
        <end position="45"/>
    </location>
</feature>
<dbReference type="EMBL" id="CM035409">
    <property type="protein sequence ID" value="KAH7440060.1"/>
    <property type="molecule type" value="Genomic_DNA"/>
</dbReference>
<keyword evidence="1" id="KW-0812">Transmembrane</keyword>
<evidence type="ECO:0000313" key="3">
    <source>
        <dbReference type="EMBL" id="KAH7440060.1"/>
    </source>
</evidence>
<dbReference type="AlphaFoldDB" id="A0A8T2UZ30"/>
<keyword evidence="1" id="KW-0472">Membrane</keyword>
<dbReference type="Gene3D" id="1.10.238.10">
    <property type="entry name" value="EF-hand"/>
    <property type="match status" value="1"/>
</dbReference>
<proteinExistence type="predicted"/>
<reference evidence="3" key="1">
    <citation type="submission" date="2021-08" db="EMBL/GenBank/DDBJ databases">
        <title>WGS assembly of Ceratopteris richardii.</title>
        <authorList>
            <person name="Marchant D.B."/>
            <person name="Chen G."/>
            <person name="Jenkins J."/>
            <person name="Shu S."/>
            <person name="Leebens-Mack J."/>
            <person name="Grimwood J."/>
            <person name="Schmutz J."/>
            <person name="Soltis P."/>
            <person name="Soltis D."/>
            <person name="Chen Z.-H."/>
        </authorList>
    </citation>
    <scope>NUCLEOTIDE SEQUENCE</scope>
    <source>
        <strain evidence="3">Whitten #5841</strain>
        <tissue evidence="3">Leaf</tissue>
    </source>
</reference>
<dbReference type="SUPFAM" id="SSF47473">
    <property type="entry name" value="EF-hand"/>
    <property type="match status" value="1"/>
</dbReference>
<keyword evidence="1" id="KW-1133">Transmembrane helix</keyword>
<sequence length="177" mass="20739">MPLVCDRGTFSEFHSSTSMIKQFTSRERFLFCMVIFLQILASVVARNSYYRIVKQFYSIRIICQIVRLICQIVPIISLVVFSGRQERPMAFSQFIQRRRTVKSVDSNMSSSRLPDLWEIFSFVDSDKSEMIDETELRHAMRLGVICHVYSHKFTKCYIFPMSFKYWALSFTCASASV</sequence>
<dbReference type="InterPro" id="IPR002048">
    <property type="entry name" value="EF_hand_dom"/>
</dbReference>
<comment type="caution">
    <text evidence="3">The sequence shown here is derived from an EMBL/GenBank/DDBJ whole genome shotgun (WGS) entry which is preliminary data.</text>
</comment>
<dbReference type="GO" id="GO:0005509">
    <property type="term" value="F:calcium ion binding"/>
    <property type="evidence" value="ECO:0007669"/>
    <property type="project" value="InterPro"/>
</dbReference>
<protein>
    <recommendedName>
        <fullName evidence="2">EF-hand domain-containing protein</fullName>
    </recommendedName>
</protein>
<dbReference type="PROSITE" id="PS50222">
    <property type="entry name" value="EF_HAND_2"/>
    <property type="match status" value="1"/>
</dbReference>
<evidence type="ECO:0000313" key="4">
    <source>
        <dbReference type="Proteomes" id="UP000825935"/>
    </source>
</evidence>
<dbReference type="InterPro" id="IPR011992">
    <property type="entry name" value="EF-hand-dom_pair"/>
</dbReference>